<sequence length="126" mass="13013">MLKSSLCCLGRTDLVSFDCSHASALLLLQLLRVAAQLPDTAQLLARPVRLGSVQASVLGCLTALAEGPAARLLLDCDKLSSSSASLAAGRAEEQQLQQLQVKMARKVRETHAALAVSGGWGAGGGC</sequence>
<reference evidence="1" key="1">
    <citation type="journal article" date="2010" name="Science">
        <title>Evolution of an expanded sex-determining locus in Volvox.</title>
        <authorList>
            <person name="Ferris P."/>
            <person name="Olson B.J."/>
            <person name="De Hoff P.L."/>
            <person name="Douglass S."/>
            <person name="Casero D."/>
            <person name="Prochnik S."/>
            <person name="Geng S."/>
            <person name="Rai R."/>
            <person name="Grimwood J."/>
            <person name="Schmutz J."/>
            <person name="Nishii I."/>
            <person name="Hamaji T."/>
            <person name="Nozaki H."/>
            <person name="Pellegrini M."/>
            <person name="Umen J.G."/>
        </authorList>
    </citation>
    <scope>NUCLEOTIDE SEQUENCE</scope>
    <source>
        <strain evidence="1">CC-2290</strain>
    </source>
</reference>
<organism evidence="1">
    <name type="scientific">Chlamydomonas reinhardtii</name>
    <name type="common">Chlamydomonas smithii</name>
    <dbReference type="NCBI Taxonomy" id="3055"/>
    <lineage>
        <taxon>Eukaryota</taxon>
        <taxon>Viridiplantae</taxon>
        <taxon>Chlorophyta</taxon>
        <taxon>core chlorophytes</taxon>
        <taxon>Chlorophyceae</taxon>
        <taxon>CS clade</taxon>
        <taxon>Chlamydomonadales</taxon>
        <taxon>Chlamydomonadaceae</taxon>
        <taxon>Chlamydomonas</taxon>
    </lineage>
</organism>
<accession>D5LB02</accession>
<name>D5LB02_CHLRE</name>
<gene>
    <name evidence="1" type="primary">155027m</name>
</gene>
<dbReference type="EMBL" id="GU814015">
    <property type="protein sequence ID" value="ADF43182.1"/>
    <property type="molecule type" value="Genomic_DNA"/>
</dbReference>
<protein>
    <submittedName>
        <fullName evidence="1">155027m</fullName>
    </submittedName>
</protein>
<reference evidence="1" key="2">
    <citation type="submission" date="2016-01" db="EMBL/GenBank/DDBJ databases">
        <authorList>
            <person name="McClelland M."/>
            <person name="Jain A."/>
            <person name="Saraogi P."/>
            <person name="Mendelson R."/>
            <person name="Westerman R."/>
            <person name="SanMiguel P."/>
            <person name="Csonka L."/>
        </authorList>
    </citation>
    <scope>NUCLEOTIDE SEQUENCE</scope>
    <source>
        <strain evidence="1">CC-2290</strain>
    </source>
</reference>
<proteinExistence type="predicted"/>
<dbReference type="AlphaFoldDB" id="D5LB02"/>
<evidence type="ECO:0000313" key="1">
    <source>
        <dbReference type="EMBL" id="ADF43182.1"/>
    </source>
</evidence>